<protein>
    <recommendedName>
        <fullName evidence="9">G-protein coupled receptors family 1 profile domain-containing protein</fullName>
    </recommendedName>
</protein>
<dbReference type="OrthoDB" id="5981855at2759"/>
<gene>
    <name evidence="10" type="ORF">CUNI_LOCUS12913</name>
</gene>
<dbReference type="PRINTS" id="PR00237">
    <property type="entry name" value="GPCRRHODOPSN"/>
</dbReference>
<sequence>MTTNITDSLWRADVRAQRFSNASIPEPNGESLNGSLYGITTIMANTSQFPVNTTEFRLSPRIPLSSSVVLIILYTLTTLAALLGNSIVIVVFAKGRRSNSDLKHFLINLAIADLIMAIFCIPFTFAYQITDNWIFSDFMCPLVQGCQVVSVTASVSTNTAIGIDRLIAVKFPLRRRVTDSRSKVFIVGIWIFAISLGVIPFFMCRTIPKEDGRVSCEEVFLDEDGRVVYGFFITIVTYFLPVTILSVTYTMIGRLLWRHKLPGNADDHRDATQLKAKRKKYHYQLHIVSMFCLSLFYNLLVHDFLRHKVTP</sequence>
<keyword evidence="11" id="KW-1185">Reference proteome</keyword>
<name>A0A8S3ZHG3_9EUPU</name>
<dbReference type="Pfam" id="PF00001">
    <property type="entry name" value="7tm_1"/>
    <property type="match status" value="1"/>
</dbReference>
<dbReference type="EMBL" id="CAJHNH020002665">
    <property type="protein sequence ID" value="CAG5127355.1"/>
    <property type="molecule type" value="Genomic_DNA"/>
</dbReference>
<evidence type="ECO:0000256" key="4">
    <source>
        <dbReference type="ARBA" id="ARBA00023040"/>
    </source>
</evidence>
<dbReference type="GO" id="GO:0004930">
    <property type="term" value="F:G protein-coupled receptor activity"/>
    <property type="evidence" value="ECO:0007669"/>
    <property type="project" value="UniProtKB-KW"/>
</dbReference>
<feature type="domain" description="G-protein coupled receptors family 1 profile" evidence="9">
    <location>
        <begin position="84"/>
        <end position="293"/>
    </location>
</feature>
<feature type="transmembrane region" description="Helical" evidence="8">
    <location>
        <begin position="283"/>
        <end position="301"/>
    </location>
</feature>
<comment type="subcellular location">
    <subcellularLocation>
        <location evidence="1">Membrane</location>
        <topology evidence="1">Multi-pass membrane protein</topology>
    </subcellularLocation>
</comment>
<evidence type="ECO:0000256" key="5">
    <source>
        <dbReference type="ARBA" id="ARBA00023136"/>
    </source>
</evidence>
<keyword evidence="7" id="KW-0807">Transducer</keyword>
<evidence type="ECO:0000256" key="3">
    <source>
        <dbReference type="ARBA" id="ARBA00022989"/>
    </source>
</evidence>
<proteinExistence type="predicted"/>
<dbReference type="InterPro" id="IPR017452">
    <property type="entry name" value="GPCR_Rhodpsn_7TM"/>
</dbReference>
<keyword evidence="3 8" id="KW-1133">Transmembrane helix</keyword>
<keyword evidence="6" id="KW-0675">Receptor</keyword>
<dbReference type="SUPFAM" id="SSF81321">
    <property type="entry name" value="Family A G protein-coupled receptor-like"/>
    <property type="match status" value="1"/>
</dbReference>
<feature type="transmembrane region" description="Helical" evidence="8">
    <location>
        <begin position="228"/>
        <end position="252"/>
    </location>
</feature>
<keyword evidence="2 8" id="KW-0812">Transmembrane</keyword>
<keyword evidence="5 8" id="KW-0472">Membrane</keyword>
<dbReference type="GO" id="GO:0005886">
    <property type="term" value="C:plasma membrane"/>
    <property type="evidence" value="ECO:0007669"/>
    <property type="project" value="TreeGrafter"/>
</dbReference>
<evidence type="ECO:0000256" key="7">
    <source>
        <dbReference type="ARBA" id="ARBA00023224"/>
    </source>
</evidence>
<dbReference type="Gene3D" id="1.20.1070.10">
    <property type="entry name" value="Rhodopsin 7-helix transmembrane proteins"/>
    <property type="match status" value="1"/>
</dbReference>
<feature type="transmembrane region" description="Helical" evidence="8">
    <location>
        <begin position="184"/>
        <end position="208"/>
    </location>
</feature>
<evidence type="ECO:0000313" key="10">
    <source>
        <dbReference type="EMBL" id="CAG5127355.1"/>
    </source>
</evidence>
<dbReference type="AlphaFoldDB" id="A0A8S3ZHG3"/>
<dbReference type="Proteomes" id="UP000678393">
    <property type="component" value="Unassembled WGS sequence"/>
</dbReference>
<feature type="transmembrane region" description="Helical" evidence="8">
    <location>
        <begin position="105"/>
        <end position="130"/>
    </location>
</feature>
<evidence type="ECO:0000313" key="11">
    <source>
        <dbReference type="Proteomes" id="UP000678393"/>
    </source>
</evidence>
<organism evidence="10 11">
    <name type="scientific">Candidula unifasciata</name>
    <dbReference type="NCBI Taxonomy" id="100452"/>
    <lineage>
        <taxon>Eukaryota</taxon>
        <taxon>Metazoa</taxon>
        <taxon>Spiralia</taxon>
        <taxon>Lophotrochozoa</taxon>
        <taxon>Mollusca</taxon>
        <taxon>Gastropoda</taxon>
        <taxon>Heterobranchia</taxon>
        <taxon>Euthyneura</taxon>
        <taxon>Panpulmonata</taxon>
        <taxon>Eupulmonata</taxon>
        <taxon>Stylommatophora</taxon>
        <taxon>Helicina</taxon>
        <taxon>Helicoidea</taxon>
        <taxon>Geomitridae</taxon>
        <taxon>Candidula</taxon>
    </lineage>
</organism>
<evidence type="ECO:0000256" key="8">
    <source>
        <dbReference type="SAM" id="Phobius"/>
    </source>
</evidence>
<feature type="non-terminal residue" evidence="10">
    <location>
        <position position="311"/>
    </location>
</feature>
<comment type="caution">
    <text evidence="10">The sequence shown here is derived from an EMBL/GenBank/DDBJ whole genome shotgun (WGS) entry which is preliminary data.</text>
</comment>
<dbReference type="PANTHER" id="PTHR45695">
    <property type="entry name" value="LEUCOKININ RECEPTOR-RELATED"/>
    <property type="match status" value="1"/>
</dbReference>
<dbReference type="PROSITE" id="PS50262">
    <property type="entry name" value="G_PROTEIN_RECEP_F1_2"/>
    <property type="match status" value="1"/>
</dbReference>
<keyword evidence="4" id="KW-0297">G-protein coupled receptor</keyword>
<dbReference type="PANTHER" id="PTHR45695:SF9">
    <property type="entry name" value="LEUCOKININ RECEPTOR"/>
    <property type="match status" value="1"/>
</dbReference>
<dbReference type="InterPro" id="IPR000276">
    <property type="entry name" value="GPCR_Rhodpsn"/>
</dbReference>
<evidence type="ECO:0000256" key="6">
    <source>
        <dbReference type="ARBA" id="ARBA00023170"/>
    </source>
</evidence>
<feature type="transmembrane region" description="Helical" evidence="8">
    <location>
        <begin position="68"/>
        <end position="93"/>
    </location>
</feature>
<evidence type="ECO:0000256" key="1">
    <source>
        <dbReference type="ARBA" id="ARBA00004141"/>
    </source>
</evidence>
<reference evidence="10" key="1">
    <citation type="submission" date="2021-04" db="EMBL/GenBank/DDBJ databases">
        <authorList>
            <consortium name="Molecular Ecology Group"/>
        </authorList>
    </citation>
    <scope>NUCLEOTIDE SEQUENCE</scope>
</reference>
<accession>A0A8S3ZHG3</accession>
<evidence type="ECO:0000259" key="9">
    <source>
        <dbReference type="PROSITE" id="PS50262"/>
    </source>
</evidence>
<feature type="transmembrane region" description="Helical" evidence="8">
    <location>
        <begin position="142"/>
        <end position="163"/>
    </location>
</feature>
<evidence type="ECO:0000256" key="2">
    <source>
        <dbReference type="ARBA" id="ARBA00022692"/>
    </source>
</evidence>